<evidence type="ECO:0000313" key="1">
    <source>
        <dbReference type="EMBL" id="SFM15355.1"/>
    </source>
</evidence>
<comment type="caution">
    <text evidence="1">The sequence shown here is derived from an EMBL/GenBank/DDBJ whole genome shotgun (WGS) entry which is preliminary data.</text>
</comment>
<organism evidence="1 2">
    <name type="scientific">Desulfomicrobium norvegicum (strain DSM 1741 / NCIMB 8310)</name>
    <name type="common">Desulfovibrio baculatus (strain Norway 4)</name>
    <name type="synonym">Desulfovibrio desulfuricans (strain Norway 4)</name>
    <dbReference type="NCBI Taxonomy" id="52561"/>
    <lineage>
        <taxon>Bacteria</taxon>
        <taxon>Pseudomonadati</taxon>
        <taxon>Thermodesulfobacteriota</taxon>
        <taxon>Desulfovibrionia</taxon>
        <taxon>Desulfovibrionales</taxon>
        <taxon>Desulfomicrobiaceae</taxon>
        <taxon>Desulfomicrobium</taxon>
    </lineage>
</organism>
<dbReference type="Proteomes" id="UP000199581">
    <property type="component" value="Unassembled WGS sequence"/>
</dbReference>
<dbReference type="AlphaFoldDB" id="A0A8G2F5Y9"/>
<dbReference type="EMBL" id="FOTO01000017">
    <property type="protein sequence ID" value="SFM15355.1"/>
    <property type="molecule type" value="Genomic_DNA"/>
</dbReference>
<gene>
    <name evidence="1" type="ORF">SAMN05421830_1175</name>
</gene>
<evidence type="ECO:0000313" key="2">
    <source>
        <dbReference type="Proteomes" id="UP000199581"/>
    </source>
</evidence>
<sequence length="47" mass="5427">MQARFIVSIADRFTQLQDDSSLSLINHKNTLQQNENSYAYSGYCKLN</sequence>
<accession>A0A8G2F5Y9</accession>
<protein>
    <submittedName>
        <fullName evidence="1">Uncharacterized protein</fullName>
    </submittedName>
</protein>
<reference evidence="1 2" key="1">
    <citation type="submission" date="2016-10" db="EMBL/GenBank/DDBJ databases">
        <authorList>
            <person name="Varghese N."/>
            <person name="Submissions S."/>
        </authorList>
    </citation>
    <scope>NUCLEOTIDE SEQUENCE [LARGE SCALE GENOMIC DNA]</scope>
    <source>
        <strain evidence="1 2">DSM 1741</strain>
    </source>
</reference>
<name>A0A8G2F5Y9_DESNO</name>
<keyword evidence="2" id="KW-1185">Reference proteome</keyword>
<proteinExistence type="predicted"/>